<gene>
    <name evidence="6" type="primary">hypBA2_3</name>
    <name evidence="6" type="ORF">PMF13cell1_04804</name>
</gene>
<feature type="coiled-coil region" evidence="1">
    <location>
        <begin position="1998"/>
        <end position="2035"/>
    </location>
</feature>
<dbReference type="InterPro" id="IPR043750">
    <property type="entry name" value="DUF5695"/>
</dbReference>
<dbReference type="InterPro" id="IPR013320">
    <property type="entry name" value="ConA-like_dom_sf"/>
</dbReference>
<feature type="coiled-coil region" evidence="1">
    <location>
        <begin position="2348"/>
        <end position="2405"/>
    </location>
</feature>
<reference evidence="6 7" key="1">
    <citation type="submission" date="2019-01" db="EMBL/GenBank/DDBJ databases">
        <title>PMF-metabolizing Aryl O-demethylase.</title>
        <authorList>
            <person name="Kim M."/>
        </authorList>
    </citation>
    <scope>NUCLEOTIDE SEQUENCE [LARGE SCALE GENOMIC DNA]</scope>
    <source>
        <strain evidence="6 7">PMF1</strain>
    </source>
</reference>
<dbReference type="RefSeq" id="WP_130182382.1">
    <property type="nucleotide sequence ID" value="NZ_CP035945.1"/>
</dbReference>
<dbReference type="InterPro" id="IPR011081">
    <property type="entry name" value="Big_4"/>
</dbReference>
<proteinExistence type="predicted"/>
<dbReference type="Pfam" id="PF13385">
    <property type="entry name" value="Laminin_G_3"/>
    <property type="match status" value="1"/>
</dbReference>
<feature type="compositionally biased region" description="Gly residues" evidence="2">
    <location>
        <begin position="2581"/>
        <end position="2591"/>
    </location>
</feature>
<evidence type="ECO:0000256" key="4">
    <source>
        <dbReference type="SAM" id="SignalP"/>
    </source>
</evidence>
<keyword evidence="6" id="KW-0378">Hydrolase</keyword>
<feature type="chain" id="PRO_5038354947" evidence="4">
    <location>
        <begin position="21"/>
        <end position="2630"/>
    </location>
</feature>
<dbReference type="Gene3D" id="1.20.1270.70">
    <property type="entry name" value="Designed single chain three-helix bundle"/>
    <property type="match status" value="4"/>
</dbReference>
<organism evidence="6 7">
    <name type="scientific">Blautia producta</name>
    <dbReference type="NCBI Taxonomy" id="33035"/>
    <lineage>
        <taxon>Bacteria</taxon>
        <taxon>Bacillati</taxon>
        <taxon>Bacillota</taxon>
        <taxon>Clostridia</taxon>
        <taxon>Lachnospirales</taxon>
        <taxon>Lachnospiraceae</taxon>
        <taxon>Blautia</taxon>
    </lineage>
</organism>
<keyword evidence="3" id="KW-0472">Membrane</keyword>
<dbReference type="Gene3D" id="2.60.40.10">
    <property type="entry name" value="Immunoglobulins"/>
    <property type="match status" value="1"/>
</dbReference>
<evidence type="ECO:0000256" key="2">
    <source>
        <dbReference type="SAM" id="MobiDB-lite"/>
    </source>
</evidence>
<feature type="compositionally biased region" description="Low complexity" evidence="2">
    <location>
        <begin position="2570"/>
        <end position="2580"/>
    </location>
</feature>
<accession>A0A4P6M250</accession>
<dbReference type="Gene3D" id="1.20.1270.90">
    <property type="entry name" value="AF1782-like"/>
    <property type="match status" value="4"/>
</dbReference>
<feature type="signal peptide" evidence="4">
    <location>
        <begin position="1"/>
        <end position="20"/>
    </location>
</feature>
<dbReference type="EC" id="3.2.1.187" evidence="6"/>
<dbReference type="Pfam" id="PF07532">
    <property type="entry name" value="Big_4"/>
    <property type="match status" value="1"/>
</dbReference>
<name>A0A4P6M250_9FIRM</name>
<evidence type="ECO:0000256" key="3">
    <source>
        <dbReference type="SAM" id="Phobius"/>
    </source>
</evidence>
<keyword evidence="6" id="KW-0326">Glycosidase</keyword>
<dbReference type="Pfam" id="PF22352">
    <property type="entry name" value="K319L-like_PKD"/>
    <property type="match status" value="1"/>
</dbReference>
<keyword evidence="4" id="KW-0732">Signal</keyword>
<evidence type="ECO:0000259" key="5">
    <source>
        <dbReference type="Pfam" id="PF07532"/>
    </source>
</evidence>
<feature type="coiled-coil region" evidence="1">
    <location>
        <begin position="2268"/>
        <end position="2304"/>
    </location>
</feature>
<evidence type="ECO:0000313" key="6">
    <source>
        <dbReference type="EMBL" id="QBE99231.1"/>
    </source>
</evidence>
<keyword evidence="1" id="KW-0175">Coiled coil</keyword>
<feature type="transmembrane region" description="Helical" evidence="3">
    <location>
        <begin position="2606"/>
        <end position="2623"/>
    </location>
</feature>
<dbReference type="Pfam" id="PF07554">
    <property type="entry name" value="FIVAR"/>
    <property type="match status" value="8"/>
</dbReference>
<evidence type="ECO:0000313" key="7">
    <source>
        <dbReference type="Proteomes" id="UP000289794"/>
    </source>
</evidence>
<dbReference type="KEGG" id="bpro:PMF13cell1_04804"/>
<protein>
    <submittedName>
        <fullName evidence="6">Beta-L-arabinobiosidase</fullName>
        <ecNumber evidence="6">3.2.1.187</ecNumber>
    </submittedName>
</protein>
<feature type="region of interest" description="Disordered" evidence="2">
    <location>
        <begin position="2563"/>
        <end position="2599"/>
    </location>
</feature>
<dbReference type="Proteomes" id="UP000289794">
    <property type="component" value="Chromosome"/>
</dbReference>
<evidence type="ECO:0000256" key="1">
    <source>
        <dbReference type="SAM" id="Coils"/>
    </source>
</evidence>
<dbReference type="GO" id="GO:0016798">
    <property type="term" value="F:hydrolase activity, acting on glycosyl bonds"/>
    <property type="evidence" value="ECO:0007669"/>
    <property type="project" value="UniProtKB-KW"/>
</dbReference>
<dbReference type="InterPro" id="IPR013783">
    <property type="entry name" value="Ig-like_fold"/>
</dbReference>
<dbReference type="Gene3D" id="2.60.120.260">
    <property type="entry name" value="Galactose-binding domain-like"/>
    <property type="match status" value="4"/>
</dbReference>
<sequence>MKKKQNALSGLSFVLTAAMALGTCLPYLGPIEIKAAAKEFIAEKTDKGYHLRNEYFDVETGEYGEITSLKIVGDEYDTNYVMNVSDNPKQDTSAHEWMGDLMFKTKKSGEENWTEALTNSSDAGRSVELKDNKIVVTYDNTKTEGERAIRDFKLVETYSLTDDQLRWEITVENTTDTDLIFGDFGVPLAFHEIWVNQGEAYEACTVDHSFVGKDSSYVYATRPSGDGHFLLMTPDTETGAGFEYQDHWQIGQRRAEEKEWCMDQADWANGLNVFYIHSDAISADEKSGNKGYMESSSMTLESGKSKTYAFEFTGVADEAEMKDTLYEEGIMDAVAVPGMTFSRDMPAKMYLHTKAAAEDISFEFRCPHTNNLHQGANTVSNNLSCERTEDNTYAEFAETKIIDGEQYHIYNIAFGDLGQNDIIVNYRQNGEDKTTMLQFYMMDDLQSALDLHSDFLLKTQWDAPGAIQDKVFDDWMMDSKSKRGSFDGYWGWGDDWGYVHGEYLAEMNSYNPVEEQVQALDEYLDTAIWQNLMQEHQEDFLIHDFLMPEPNSTPTYRGFAYPHIYNTYFSMYKIAEQYPDLIAYKEDADTYLLRCYHIMDALYNEGSVGYNWNTGLMGESTTPSIIQALKERGYEEEAENLESVMEEKFNNFANDKYPYISEYPYDNTSEEAVYTMAKMFGNEEVMAKVNEKTRACRGVQPIWYHYGNPTTICGENWFNFQYTASLAGYCMDDWLRKQDNGMSSEEAGLAQRINYAGKLANFTVINSGQIDADPENVGTAAWTYQSEMGNDEALGTGGGKLHNGWRQMSGEADLALFGAIRIASADVATDPVFGLLGYGCEVSEKGSSYEVTPLDGVYHRLNLINEQISLELYRDQYSSAVVSKDGSSISMDVVNVTGQEHESNLDITGIPSGNYQVLVDGRTAGSFEAQGKTTTVALPLPKCESAHIEIRPGALLDNTTPVVDAGEDAEVSMDDETVLHGTARDAAWLHRIPDVKWTAEESPAGAKVNFANEEAVSTKVEFDKAGEYILKLTAKGRSSTVSDTVKITVEGTPQLPEILALYDFEEENVDIENKTVKDVSGSGIDAELKSNAEFSEGKEGRGISMDGEVGGYVKLKNGLTKYTKEATISMDVKLNGKQTNGTRLFEFGDMDENLFYVACESANELSLNITNQKTKETVTAKSGVLLNPDTWQNAEVTLKDNKAVLYINGEAYAEIENAEFDFSRLGTAQRSFLGRSHSESTPWLNGSYDNFKMLSKAMTAEEIREAYGSDEETVVTGVVVSPVITSVGVAPEMPKTAKVEYSSGLCQYETVTWDEIDKSSYAKKGEFEAAGKIEALELEVSTKVQVVEGKEQNIALIATPTAIFNNPEDLGGVAGLNDGFDPANSNDKSHGVWHNWQGDQKGEAWVQYTWNSEVTITGTDAYYFTDGNFAPASVNFQYLDREGNWRDVENGDGYGTKLNQYNKTSFSPVMTTAFRMIMNPKTLGCGVIEWKVYGYSDESAADKKLLQAALDKAKVLNMDLFEEGAEEILNAAITEAQAVYDNTEAAQDEVDAAAARLERVMITLPSKDGNLAYSAAPSTSYVSDWEKLSAVNDAVIPDNSQNPDKTLFPRYGTWGNTSEYETVTYTWNTDVTLKGSDIYFWYDGSETTNGGINIPKSYQYEYLDSEGNWCEVTNPSAYETEIDGFNTTEFDAVTTTAFRVTMAKQANDNNGIGLMEWKVYGTMAKADKNALTEAVEEASGIDTEIYTQETRTAFEKALADAKALLADPDVSGEEVKIALSRLVKAQNNLEEKGEEGVRNLALGAKADGLCNYDGLDGRINDLGGLAALNDGVLPENSADQSGPVWHNWHDRYGSENEILNGWVSYVWDEPVVLDSTSVYYFQNGNGDFLPKAAEFEYLDEDGNWKSVTGAEGLGCEADRFNTTNFDRITTTAIRMTMEPACREDNQEDPSRGTGVLEWQVMGIYASELPSKDVLEAAVKAAEGKQEADYTEDSWKAFAQALERAKKVLDEAYADQEQINAALDSLMEAMENLTEAGSEAGVRNMAAYAAADGLCNYDGQDGRPYDLGGLAALNDGVVPANSGDTSNGVWHNWLNRYDDNGSILDGWVSYTWDKPVVLDEISAYFFQNESGDFLPSSAEMEYLQEDGTWVPVSENGIGCSADTFNTITFEKITTTSIRMTMKAALREGSEEDPSRGTGVIEWQAMGQYAEEIKDTAEKTLLGEALAEAAEKQEEEYTKTSWEDFQKAYKKAKEIYTDTHADQLQVDEALAELKEAMSNLTKRADLTQLNSLIAQAEKKEESAYTEESWKPFAEALTAAREAAEKDDITQESADSAKNALESALKNLVRKDAAQVKKEALKAAIEEAEKREESKYTKESWEGFARALKAAREIFENESAAAEQVEEQTALLNAAMAALVPREKDPESPDSEADKAALSKLVEKANTLTRADYTQDTWAVFDQALVNAQKVLADGSADQETVDTAQKDLQAAMEQLVKVSSENGLDLDKIKTLIEKGEKLEKGDYTAASWKTFSQALKEAKAILDAEGASQSDVDKKAQALEKAMENLKKKSGSGSQGKTSGNGSSGKGGGSGSGSSAKSVKTGDETPILLFAGLAVLSFAGIVILRKKRRTE</sequence>
<keyword evidence="3" id="KW-1133">Transmembrane helix</keyword>
<dbReference type="SUPFAM" id="SSF49899">
    <property type="entry name" value="Concanavalin A-like lectins/glucanases"/>
    <property type="match status" value="1"/>
</dbReference>
<dbReference type="EMBL" id="CP035945">
    <property type="protein sequence ID" value="QBE99231.1"/>
    <property type="molecule type" value="Genomic_DNA"/>
</dbReference>
<feature type="domain" description="Bacterial Ig-like" evidence="5">
    <location>
        <begin position="1285"/>
        <end position="1334"/>
    </location>
</feature>
<keyword evidence="3" id="KW-0812">Transmembrane</keyword>
<dbReference type="Pfam" id="PF18951">
    <property type="entry name" value="DUF5695"/>
    <property type="match status" value="2"/>
</dbReference>
<dbReference type="NCBIfam" id="TIGR01167">
    <property type="entry name" value="LPXTG_anchor"/>
    <property type="match status" value="1"/>
</dbReference>
<dbReference type="Gene3D" id="2.60.120.200">
    <property type="match status" value="1"/>
</dbReference>